<dbReference type="Pfam" id="PF16187">
    <property type="entry name" value="Peptidase_M16_M"/>
    <property type="match status" value="1"/>
</dbReference>
<evidence type="ECO:0000256" key="6">
    <source>
        <dbReference type="ARBA" id="ARBA00023049"/>
    </source>
</evidence>
<dbReference type="Pfam" id="PF22456">
    <property type="entry name" value="PqqF-like_C_4"/>
    <property type="match status" value="1"/>
</dbReference>
<evidence type="ECO:0000256" key="3">
    <source>
        <dbReference type="ARBA" id="ARBA00022723"/>
    </source>
</evidence>
<evidence type="ECO:0000256" key="7">
    <source>
        <dbReference type="RuleBase" id="RU004447"/>
    </source>
</evidence>
<evidence type="ECO:0000259" key="10">
    <source>
        <dbReference type="Pfam" id="PF16187"/>
    </source>
</evidence>
<dbReference type="GO" id="GO:0005739">
    <property type="term" value="C:mitochondrion"/>
    <property type="evidence" value="ECO:0007669"/>
    <property type="project" value="TreeGrafter"/>
</dbReference>
<protein>
    <submittedName>
        <fullName evidence="12">BA75_04064T0</fullName>
    </submittedName>
</protein>
<dbReference type="InterPro" id="IPR007863">
    <property type="entry name" value="Peptidase_M16_C"/>
</dbReference>
<keyword evidence="5" id="KW-0862">Zinc</keyword>
<dbReference type="InterPro" id="IPR011249">
    <property type="entry name" value="Metalloenz_LuxS/M16"/>
</dbReference>
<evidence type="ECO:0000259" key="9">
    <source>
        <dbReference type="Pfam" id="PF05193"/>
    </source>
</evidence>
<evidence type="ECO:0000256" key="4">
    <source>
        <dbReference type="ARBA" id="ARBA00022801"/>
    </source>
</evidence>
<comment type="similarity">
    <text evidence="1 7">Belongs to the peptidase M16 family.</text>
</comment>
<name>A0A1B2JGJ8_PICPA</name>
<keyword evidence="13" id="KW-1185">Reference proteome</keyword>
<dbReference type="InterPro" id="IPR050626">
    <property type="entry name" value="Peptidase_M16"/>
</dbReference>
<evidence type="ECO:0000256" key="2">
    <source>
        <dbReference type="ARBA" id="ARBA00022670"/>
    </source>
</evidence>
<reference evidence="12 13" key="1">
    <citation type="submission" date="2016-02" db="EMBL/GenBank/DDBJ databases">
        <title>Comparative genomic and transcriptomic foundation for Pichia pastoris.</title>
        <authorList>
            <person name="Love K.R."/>
            <person name="Shah K.A."/>
            <person name="Whittaker C.A."/>
            <person name="Wu J."/>
            <person name="Bartlett M.C."/>
            <person name="Ma D."/>
            <person name="Leeson R.L."/>
            <person name="Priest M."/>
            <person name="Young S.K."/>
            <person name="Love J.C."/>
        </authorList>
    </citation>
    <scope>NUCLEOTIDE SEQUENCE [LARGE SCALE GENOMIC DNA]</scope>
    <source>
        <strain evidence="12 13">ATCC 28485</strain>
    </source>
</reference>
<dbReference type="GO" id="GO:0046872">
    <property type="term" value="F:metal ion binding"/>
    <property type="evidence" value="ECO:0007669"/>
    <property type="project" value="UniProtKB-KW"/>
</dbReference>
<dbReference type="OrthoDB" id="952271at2759"/>
<dbReference type="Pfam" id="PF00675">
    <property type="entry name" value="Peptidase_M16"/>
    <property type="match status" value="1"/>
</dbReference>
<dbReference type="Proteomes" id="UP000094565">
    <property type="component" value="Chromosome 3"/>
</dbReference>
<evidence type="ECO:0000259" key="11">
    <source>
        <dbReference type="Pfam" id="PF22456"/>
    </source>
</evidence>
<gene>
    <name evidence="12" type="primary">STE23</name>
    <name evidence="12" type="ORF">ATY40_BA7504064</name>
</gene>
<feature type="domain" description="Peptidase M16 C-terminal" evidence="9">
    <location>
        <begin position="228"/>
        <end position="406"/>
    </location>
</feature>
<dbReference type="GO" id="GO:0051603">
    <property type="term" value="P:proteolysis involved in protein catabolic process"/>
    <property type="evidence" value="ECO:0007669"/>
    <property type="project" value="TreeGrafter"/>
</dbReference>
<keyword evidence="4" id="KW-0378">Hydrolase</keyword>
<dbReference type="GO" id="GO:0004222">
    <property type="term" value="F:metalloendopeptidase activity"/>
    <property type="evidence" value="ECO:0007669"/>
    <property type="project" value="InterPro"/>
</dbReference>
<dbReference type="InterPro" id="IPR001431">
    <property type="entry name" value="Pept_M16_Zn_BS"/>
</dbReference>
<keyword evidence="2" id="KW-0645">Protease</keyword>
<accession>A0A1B2JGJ8</accession>
<dbReference type="GO" id="GO:0043171">
    <property type="term" value="P:peptide catabolic process"/>
    <property type="evidence" value="ECO:0007669"/>
    <property type="project" value="TreeGrafter"/>
</dbReference>
<dbReference type="EMBL" id="CP014586">
    <property type="protein sequence ID" value="ANZ77113.1"/>
    <property type="molecule type" value="Genomic_DNA"/>
</dbReference>
<dbReference type="PROSITE" id="PS00143">
    <property type="entry name" value="INSULINASE"/>
    <property type="match status" value="1"/>
</dbReference>
<evidence type="ECO:0000256" key="5">
    <source>
        <dbReference type="ARBA" id="ARBA00022833"/>
    </source>
</evidence>
<dbReference type="FunFam" id="3.30.830.10:FF:000005">
    <property type="entry name" value="nardilysin isoform X1"/>
    <property type="match status" value="1"/>
</dbReference>
<dbReference type="GO" id="GO:0005829">
    <property type="term" value="C:cytosol"/>
    <property type="evidence" value="ECO:0007669"/>
    <property type="project" value="TreeGrafter"/>
</dbReference>
<feature type="domain" description="Peptidase M16 N-terminal" evidence="8">
    <location>
        <begin position="65"/>
        <end position="198"/>
    </location>
</feature>
<proteinExistence type="inferred from homology"/>
<dbReference type="InterPro" id="IPR054734">
    <property type="entry name" value="PqqF-like_C_4"/>
</dbReference>
<dbReference type="InterPro" id="IPR032632">
    <property type="entry name" value="Peptidase_M16_M"/>
</dbReference>
<evidence type="ECO:0000256" key="1">
    <source>
        <dbReference type="ARBA" id="ARBA00007261"/>
    </source>
</evidence>
<evidence type="ECO:0000259" key="8">
    <source>
        <dbReference type="Pfam" id="PF00675"/>
    </source>
</evidence>
<dbReference type="PANTHER" id="PTHR43690:SF18">
    <property type="entry name" value="INSULIN-DEGRADING ENZYME-RELATED"/>
    <property type="match status" value="1"/>
</dbReference>
<dbReference type="FunFam" id="3.30.830.10:FF:000004">
    <property type="entry name" value="Putative insulin-degrading enzyme"/>
    <property type="match status" value="1"/>
</dbReference>
<sequence>MDVSRKARFLLQNFRPNFNFLFNQTRLKHSLSSTMTYQILTENVVKPDLDDRSYRVIELPNKLRALLIHDPTTDKAAASLDVNVGNFYDPKDLPGLAHFCEHLLFMGTEKYPQENEYSSYLSSHSGRSNAYTSSQDTNYHFEIDANFLEGALDRFAQFFISPLFSKSCKDREIQAVDSENKKNLQNDDWRLHQLDKSITSLKHPYNNFSTGNIQTLQEIPLSQNKDVRDELLKFHDAYYSANIMRLVVLGKEDLDTLTSWTVSKFSAISNSEAPRPYFHDPPYTSKELGIVIKAKPVMDKRVLEIVFPIPDQAEHWGFKPQRYFSHLIGHESKGSLFELLKTKGWATDLSSGAVNISKDYSTFLIEIDLTPQGLSRYEEILYLIFQYIELLRHTGPQRWIFEELKDVSYMNFKFRQKARAASTVSSLSRQLQKDDYIPMENILDNSVLREWDDKLISDFLTYLTPENFRIMVVAPEFDESDLPLREKWYGTSYSVIPFNPKFLDSLKKVKLHPELHLPVANEFIPKNFEVRKFDVDVPLKTPKLIKNSPDSRIWFKKDDQFWVPKGSVTIKLQLPITQVSVLNYSLTTLYTALVEDYLNDIAYDAAIVGLRFTLDSTTTGLRLKVEGYNDKLVKFLDTIIDKIIDFTPTQERYDVIREKTVRQLKNFNYYPPFQIISQYGSTLLNDKTYLNEETMKCLETEITFSKLVNFIPTMYNELYSEILVHGNFERSQALEIGTHFKEKIHRLNKAIDVLAESDVKTNRSVLLPNKQTYRFDHELPDKDNTNSCTDYFIQVGEHAQDERIYNLLALFSQIVHEPCFNRLRTNEQLGYVVFSGVRKTRTTCGFRILVQSERTTDYLEYRIYEFLKKLDSYLLAISEEEFKEHVDALISKNLQKLKNLGEEYSRFWNEITVGTYDFLAHETSVRYLKQFSKQDVIDFYRQYILNEEAPKLIVNLKAQSPSPQTPFKLVNSSVLNYLSQNEIKISVEDVEAILTTHKDEDFKDREDIKKLLTNDDFRGLLPKETELEPFIDYVYEMLVEPVPKGYPTGSLITHIGSWKGSMALTQAVQPVVPLETFHDESTVVAQSKL</sequence>
<dbReference type="SUPFAM" id="SSF63411">
    <property type="entry name" value="LuxS/MPP-like metallohydrolase"/>
    <property type="match status" value="4"/>
</dbReference>
<dbReference type="Gene3D" id="3.30.830.10">
    <property type="entry name" value="Metalloenzyme, LuxS/M16 peptidase-like"/>
    <property type="match status" value="4"/>
</dbReference>
<dbReference type="FunFam" id="3.30.830.10:FF:000003">
    <property type="entry name" value="Insulin-degrading enzyme"/>
    <property type="match status" value="1"/>
</dbReference>
<dbReference type="AlphaFoldDB" id="A0A1B2JGJ8"/>
<organism evidence="12 13">
    <name type="scientific">Komagataella pastoris</name>
    <name type="common">Yeast</name>
    <name type="synonym">Pichia pastoris</name>
    <dbReference type="NCBI Taxonomy" id="4922"/>
    <lineage>
        <taxon>Eukaryota</taxon>
        <taxon>Fungi</taxon>
        <taxon>Dikarya</taxon>
        <taxon>Ascomycota</taxon>
        <taxon>Saccharomycotina</taxon>
        <taxon>Pichiomycetes</taxon>
        <taxon>Pichiales</taxon>
        <taxon>Pichiaceae</taxon>
        <taxon>Komagataella</taxon>
    </lineage>
</organism>
<dbReference type="InterPro" id="IPR011765">
    <property type="entry name" value="Pept_M16_N"/>
</dbReference>
<evidence type="ECO:0000313" key="13">
    <source>
        <dbReference type="Proteomes" id="UP000094565"/>
    </source>
</evidence>
<keyword evidence="3" id="KW-0479">Metal-binding</keyword>
<feature type="domain" description="Peptidase M16 middle/third" evidence="10">
    <location>
        <begin position="412"/>
        <end position="696"/>
    </location>
</feature>
<evidence type="ECO:0000313" key="12">
    <source>
        <dbReference type="EMBL" id="ANZ77113.1"/>
    </source>
</evidence>
<dbReference type="PANTHER" id="PTHR43690">
    <property type="entry name" value="NARDILYSIN"/>
    <property type="match status" value="1"/>
</dbReference>
<feature type="domain" description="Coenzyme PQQ synthesis protein F-like C-terminal lobe" evidence="11">
    <location>
        <begin position="810"/>
        <end position="908"/>
    </location>
</feature>
<keyword evidence="6" id="KW-0482">Metalloprotease</keyword>
<dbReference type="Pfam" id="PF05193">
    <property type="entry name" value="Peptidase_M16_C"/>
    <property type="match status" value="1"/>
</dbReference>